<feature type="region of interest" description="Disordered" evidence="1">
    <location>
        <begin position="121"/>
        <end position="150"/>
    </location>
</feature>
<comment type="caution">
    <text evidence="3">The sequence shown here is derived from an EMBL/GenBank/DDBJ whole genome shotgun (WGS) entry which is preliminary data.</text>
</comment>
<feature type="region of interest" description="Disordered" evidence="1">
    <location>
        <begin position="540"/>
        <end position="560"/>
    </location>
</feature>
<keyword evidence="4" id="KW-1185">Reference proteome</keyword>
<evidence type="ECO:0000313" key="4">
    <source>
        <dbReference type="Proteomes" id="UP001597391"/>
    </source>
</evidence>
<organism evidence="3 4">
    <name type="scientific">Populibacterium corticicola</name>
    <dbReference type="NCBI Taxonomy" id="1812826"/>
    <lineage>
        <taxon>Bacteria</taxon>
        <taxon>Bacillati</taxon>
        <taxon>Actinomycetota</taxon>
        <taxon>Actinomycetes</taxon>
        <taxon>Micrococcales</taxon>
        <taxon>Jonesiaceae</taxon>
        <taxon>Populibacterium</taxon>
    </lineage>
</organism>
<dbReference type="InterPro" id="IPR043777">
    <property type="entry name" value="DUF5719"/>
</dbReference>
<evidence type="ECO:0000256" key="1">
    <source>
        <dbReference type="SAM" id="MobiDB-lite"/>
    </source>
</evidence>
<dbReference type="Proteomes" id="UP001597391">
    <property type="component" value="Unassembled WGS sequence"/>
</dbReference>
<dbReference type="EMBL" id="JBHUOP010000002">
    <property type="protein sequence ID" value="MFD2839852.1"/>
    <property type="molecule type" value="Genomic_DNA"/>
</dbReference>
<keyword evidence="2" id="KW-0812">Transmembrane</keyword>
<feature type="transmembrane region" description="Helical" evidence="2">
    <location>
        <begin position="21"/>
        <end position="42"/>
    </location>
</feature>
<evidence type="ECO:0000256" key="2">
    <source>
        <dbReference type="SAM" id="Phobius"/>
    </source>
</evidence>
<dbReference type="Pfam" id="PF18986">
    <property type="entry name" value="DUF5719"/>
    <property type="match status" value="1"/>
</dbReference>
<gene>
    <name evidence="3" type="ORF">ACFSYH_04625</name>
</gene>
<protein>
    <submittedName>
        <fullName evidence="3">DUF5719 family protein</fullName>
    </submittedName>
</protein>
<name>A0ABW5XDC6_9MICO</name>
<accession>A0ABW5XDC6</accession>
<dbReference type="RefSeq" id="WP_377465423.1">
    <property type="nucleotide sequence ID" value="NZ_JBHUOP010000002.1"/>
</dbReference>
<keyword evidence="2" id="KW-0472">Membrane</keyword>
<proteinExistence type="predicted"/>
<evidence type="ECO:0000313" key="3">
    <source>
        <dbReference type="EMBL" id="MFD2839852.1"/>
    </source>
</evidence>
<keyword evidence="2" id="KW-1133">Transmembrane helix</keyword>
<sequence>MKTSEQIAHTDKRSTRFLRALSGLTAVACVGTLGVFGTHGFVDNAGARATGTGITVAAPAVSLVCPQGFAADGSVQGNSGVGVDGIDDQPVTIAHNFAAALIGGEGSVGYGQLPVPRVSDADADNELNSGSVGAGVTTPPAPQTPGPGGALVASEATNSRAAITRISESTGALYATTADRAVWDPVGGTLTAASFLESQSGGDQRGIAAASCGAAASEHWLVGGSTSVGNSSMLVIQNPSLTPATVTITLWGPSGRVELAGSDTYIVPGGAQVSALLEAVAPEQRRMAVHVQAQGALVTAYLQQGQLDGITPGGIDYVTGSAAPSRVQSITGIQTSGVGVESDDASFVRLVVPDFSEPVNLAEQSEEDAASVDSEVIGSARLYLLGPDGNIVLFGAEEIELVAGSVQDVELGGVPAGVYSVIVEADVPLLAGAASVLRGSESPDQPLLGTPKDIAWVSSTPALSNPEYTVAERFAALELGQDQFAGELEQSSGSGAVAIPAGVRGTVSILGVPKVEGVEALGAVLTDIPLVYSALESEASGLDAPENQGESTDEELSEESAARLERWVPNISATVVGYGTNGQVVGTRDVLLAPGQSTTVDLSDFGNVAAVAVIEGEDSHVNWSVALNSPGLSGAVSHLAPVAVGQEPTDMWVARTQQLQ</sequence>
<reference evidence="4" key="1">
    <citation type="journal article" date="2019" name="Int. J. Syst. Evol. Microbiol.">
        <title>The Global Catalogue of Microorganisms (GCM) 10K type strain sequencing project: providing services to taxonomists for standard genome sequencing and annotation.</title>
        <authorList>
            <consortium name="The Broad Institute Genomics Platform"/>
            <consortium name="The Broad Institute Genome Sequencing Center for Infectious Disease"/>
            <person name="Wu L."/>
            <person name="Ma J."/>
        </authorList>
    </citation>
    <scope>NUCLEOTIDE SEQUENCE [LARGE SCALE GENOMIC DNA]</scope>
    <source>
        <strain evidence="4">KCTC 33576</strain>
    </source>
</reference>